<keyword evidence="1 6" id="KW-0732">Signal</keyword>
<dbReference type="GeneID" id="100558890"/>
<dbReference type="GO" id="GO:0002764">
    <property type="term" value="P:immune response-regulating signaling pathway"/>
    <property type="evidence" value="ECO:0000318"/>
    <property type="project" value="GO_Central"/>
</dbReference>
<accession>H9GNS4</accession>
<evidence type="ECO:0000256" key="6">
    <source>
        <dbReference type="SAM" id="SignalP"/>
    </source>
</evidence>
<keyword evidence="2" id="KW-1015">Disulfide bond</keyword>
<dbReference type="Gene3D" id="2.60.40.10">
    <property type="entry name" value="Immunoglobulins"/>
    <property type="match status" value="2"/>
</dbReference>
<name>H9GNS4_ANOCA</name>
<dbReference type="PANTHER" id="PTHR11738">
    <property type="entry name" value="MHC CLASS I NK CELL RECEPTOR"/>
    <property type="match status" value="1"/>
</dbReference>
<evidence type="ECO:0000256" key="5">
    <source>
        <dbReference type="SAM" id="Phobius"/>
    </source>
</evidence>
<feature type="compositionally biased region" description="Basic and acidic residues" evidence="4">
    <location>
        <begin position="258"/>
        <end position="270"/>
    </location>
</feature>
<sequence>MNVSFSILFLGWWLLGQWQMSRGGLHPKPYISIHPRGMIALGGNVSIRCWTESEKHVEYYLTKEVNSYTTTPSAKVADPCHVIFPIVSASISDGGSYWCLYHNESNDMEWSPQSDIVYINLTDPILPKPSIEVIPTNEIAPELNVTILCRGPENGLIFALHKANMQVAFQTTKPETDTAEFLFVMLTLEDAGNYTCQYHQRGSPFVWSEPSEPVEVVFRGSAMAILPASIAAGIALLALLLLLLAYLLQRKKRKGSITKKEKQPMDKASEPDVEEMPDEVSYAILNPQSQKTKQTPDSLDQRSETCVYSSVVKN</sequence>
<feature type="signal peptide" evidence="6">
    <location>
        <begin position="1"/>
        <end position="23"/>
    </location>
</feature>
<dbReference type="Pfam" id="PF00047">
    <property type="entry name" value="ig"/>
    <property type="match status" value="1"/>
</dbReference>
<protein>
    <recommendedName>
        <fullName evidence="7">Immunoglobulin-like beta-sandwich domain-containing protein</fullName>
    </recommendedName>
</protein>
<dbReference type="GeneTree" id="ENSGT01100000263478"/>
<evidence type="ECO:0000256" key="4">
    <source>
        <dbReference type="SAM" id="MobiDB-lite"/>
    </source>
</evidence>
<organism evidence="8 9">
    <name type="scientific">Anolis carolinensis</name>
    <name type="common">Green anole</name>
    <name type="synonym">American chameleon</name>
    <dbReference type="NCBI Taxonomy" id="28377"/>
    <lineage>
        <taxon>Eukaryota</taxon>
        <taxon>Metazoa</taxon>
        <taxon>Chordata</taxon>
        <taxon>Craniata</taxon>
        <taxon>Vertebrata</taxon>
        <taxon>Euteleostomi</taxon>
        <taxon>Lepidosauria</taxon>
        <taxon>Squamata</taxon>
        <taxon>Bifurcata</taxon>
        <taxon>Unidentata</taxon>
        <taxon>Episquamata</taxon>
        <taxon>Toxicofera</taxon>
        <taxon>Iguania</taxon>
        <taxon>Dactyloidae</taxon>
        <taxon>Anolis</taxon>
    </lineage>
</organism>
<dbReference type="Proteomes" id="UP000001646">
    <property type="component" value="Unplaced"/>
</dbReference>
<dbReference type="InterPro" id="IPR013151">
    <property type="entry name" value="Immunoglobulin_dom"/>
</dbReference>
<dbReference type="RefSeq" id="XP_008116685.1">
    <property type="nucleotide sequence ID" value="XM_008118478.2"/>
</dbReference>
<dbReference type="InterPro" id="IPR050412">
    <property type="entry name" value="Ig-like_Receptors_ImmuneReg"/>
</dbReference>
<dbReference type="OrthoDB" id="9544052at2759"/>
<dbReference type="HOGENOM" id="CLU_021100_2_0_1"/>
<proteinExistence type="predicted"/>
<dbReference type="InterPro" id="IPR036179">
    <property type="entry name" value="Ig-like_dom_sf"/>
</dbReference>
<evidence type="ECO:0000259" key="7">
    <source>
        <dbReference type="Pfam" id="PF00047"/>
    </source>
</evidence>
<keyword evidence="5" id="KW-1133">Transmembrane helix</keyword>
<keyword evidence="5" id="KW-0812">Transmembrane</keyword>
<dbReference type="InParanoid" id="H9GNS4"/>
<evidence type="ECO:0000256" key="1">
    <source>
        <dbReference type="ARBA" id="ARBA00022729"/>
    </source>
</evidence>
<evidence type="ECO:0000256" key="2">
    <source>
        <dbReference type="ARBA" id="ARBA00023157"/>
    </source>
</evidence>
<dbReference type="SUPFAM" id="SSF48726">
    <property type="entry name" value="Immunoglobulin"/>
    <property type="match status" value="2"/>
</dbReference>
<keyword evidence="5" id="KW-0472">Membrane</keyword>
<gene>
    <name evidence="8" type="primary">LOC100558890</name>
</gene>
<reference evidence="8" key="3">
    <citation type="submission" date="2025-09" db="UniProtKB">
        <authorList>
            <consortium name="Ensembl"/>
        </authorList>
    </citation>
    <scope>IDENTIFICATION</scope>
</reference>
<dbReference type="PANTHER" id="PTHR11738:SF186">
    <property type="entry name" value="OSTEOCLAST-ASSOCIATED IMMUNOGLOBULIN-LIKE RECEPTOR"/>
    <property type="match status" value="1"/>
</dbReference>
<feature type="transmembrane region" description="Helical" evidence="5">
    <location>
        <begin position="224"/>
        <end position="248"/>
    </location>
</feature>
<evidence type="ECO:0000313" key="9">
    <source>
        <dbReference type="Proteomes" id="UP000001646"/>
    </source>
</evidence>
<keyword evidence="3" id="KW-0393">Immunoglobulin domain</keyword>
<reference evidence="8" key="2">
    <citation type="submission" date="2025-08" db="UniProtKB">
        <authorList>
            <consortium name="Ensembl"/>
        </authorList>
    </citation>
    <scope>IDENTIFICATION</scope>
</reference>
<feature type="region of interest" description="Disordered" evidence="4">
    <location>
        <begin position="257"/>
        <end position="314"/>
    </location>
</feature>
<dbReference type="KEGG" id="acs:100558890"/>
<dbReference type="InterPro" id="IPR013783">
    <property type="entry name" value="Ig-like_fold"/>
</dbReference>
<keyword evidence="9" id="KW-1185">Reference proteome</keyword>
<dbReference type="eggNOG" id="ENOG502RYEX">
    <property type="taxonomic scope" value="Eukaryota"/>
</dbReference>
<feature type="domain" description="Immunoglobulin-like beta-sandwich" evidence="7">
    <location>
        <begin position="141"/>
        <end position="208"/>
    </location>
</feature>
<dbReference type="STRING" id="28377.ENSACAP00000016689"/>
<dbReference type="Ensembl" id="ENSACAT00000017019.4">
    <property type="protein sequence ID" value="ENSACAP00000016689.4"/>
    <property type="gene ID" value="ENSACAG00000016968.4"/>
</dbReference>
<reference evidence="8" key="1">
    <citation type="submission" date="2009-12" db="EMBL/GenBank/DDBJ databases">
        <title>The Genome Sequence of Anolis carolinensis (Green Anole Lizard).</title>
        <authorList>
            <consortium name="The Genome Sequencing Platform"/>
            <person name="Di Palma F."/>
            <person name="Alfoldi J."/>
            <person name="Heiman D."/>
            <person name="Young S."/>
            <person name="Grabherr M."/>
            <person name="Johnson J."/>
            <person name="Lander E.S."/>
            <person name="Lindblad-Toh K."/>
        </authorList>
    </citation>
    <scope>NUCLEOTIDE SEQUENCE [LARGE SCALE GENOMIC DNA]</scope>
    <source>
        <strain evidence="8">JBL SC #1</strain>
    </source>
</reference>
<evidence type="ECO:0000256" key="3">
    <source>
        <dbReference type="ARBA" id="ARBA00023319"/>
    </source>
</evidence>
<feature type="chain" id="PRO_5032361093" description="Immunoglobulin-like beta-sandwich domain-containing protein" evidence="6">
    <location>
        <begin position="24"/>
        <end position="314"/>
    </location>
</feature>
<feature type="compositionally biased region" description="Polar residues" evidence="4">
    <location>
        <begin position="286"/>
        <end position="314"/>
    </location>
</feature>
<dbReference type="Bgee" id="ENSACAG00000016968">
    <property type="expression patterns" value="Expressed in adrenal gland and 5 other cell types or tissues"/>
</dbReference>
<dbReference type="FunFam" id="2.60.40.10:FF:000049">
    <property type="entry name" value="Leukocyte immunoglobulin-like receptor subfamily B member 1"/>
    <property type="match status" value="2"/>
</dbReference>
<evidence type="ECO:0000313" key="8">
    <source>
        <dbReference type="Ensembl" id="ENSACAP00000016689.4"/>
    </source>
</evidence>
<dbReference type="AlphaFoldDB" id="H9GNS4"/>